<evidence type="ECO:0000313" key="2">
    <source>
        <dbReference type="Proteomes" id="UP001500967"/>
    </source>
</evidence>
<evidence type="ECO:0000313" key="1">
    <source>
        <dbReference type="EMBL" id="GAA0236758.1"/>
    </source>
</evidence>
<protein>
    <submittedName>
        <fullName evidence="1">Uncharacterized protein</fullName>
    </submittedName>
</protein>
<name>A0ABN0U2S9_9ACTN</name>
<dbReference type="Proteomes" id="UP001500967">
    <property type="component" value="Unassembled WGS sequence"/>
</dbReference>
<keyword evidence="2" id="KW-1185">Reference proteome</keyword>
<organism evidence="1 2">
    <name type="scientific">Cryptosporangium japonicum</name>
    <dbReference type="NCBI Taxonomy" id="80872"/>
    <lineage>
        <taxon>Bacteria</taxon>
        <taxon>Bacillati</taxon>
        <taxon>Actinomycetota</taxon>
        <taxon>Actinomycetes</taxon>
        <taxon>Cryptosporangiales</taxon>
        <taxon>Cryptosporangiaceae</taxon>
        <taxon>Cryptosporangium</taxon>
    </lineage>
</organism>
<comment type="caution">
    <text evidence="1">The sequence shown here is derived from an EMBL/GenBank/DDBJ whole genome shotgun (WGS) entry which is preliminary data.</text>
</comment>
<sequence>MIIDMDRYEGRCWLDWWANSSTLLGSAEVTVVITASDAGWDARAELISGDGDEREGLVLLCDLDPVFTLRFEDRSTVPVMVHMESDDRITLTQYSGSARRSIDHQIDL</sequence>
<dbReference type="EMBL" id="BAAAGX010000009">
    <property type="protein sequence ID" value="GAA0236758.1"/>
    <property type="molecule type" value="Genomic_DNA"/>
</dbReference>
<proteinExistence type="predicted"/>
<accession>A0ABN0U2S9</accession>
<reference evidence="1 2" key="1">
    <citation type="journal article" date="2019" name="Int. J. Syst. Evol. Microbiol.">
        <title>The Global Catalogue of Microorganisms (GCM) 10K type strain sequencing project: providing services to taxonomists for standard genome sequencing and annotation.</title>
        <authorList>
            <consortium name="The Broad Institute Genomics Platform"/>
            <consortium name="The Broad Institute Genome Sequencing Center for Infectious Disease"/>
            <person name="Wu L."/>
            <person name="Ma J."/>
        </authorList>
    </citation>
    <scope>NUCLEOTIDE SEQUENCE [LARGE SCALE GENOMIC DNA]</scope>
    <source>
        <strain evidence="1 2">JCM 10425</strain>
    </source>
</reference>
<gene>
    <name evidence="1" type="ORF">GCM10009539_22570</name>
</gene>
<dbReference type="RefSeq" id="WP_344648726.1">
    <property type="nucleotide sequence ID" value="NZ_BAAAGX010000009.1"/>
</dbReference>